<protein>
    <recommendedName>
        <fullName evidence="5">PNPLA domain-containing protein</fullName>
    </recommendedName>
</protein>
<feature type="short sequence motif" description="GXSXG" evidence="4">
    <location>
        <begin position="38"/>
        <end position="42"/>
    </location>
</feature>
<dbReference type="Gene3D" id="3.40.1090.10">
    <property type="entry name" value="Cytosolic phospholipase A2 catalytic domain"/>
    <property type="match status" value="1"/>
</dbReference>
<dbReference type="PROSITE" id="PS51635">
    <property type="entry name" value="PNPLA"/>
    <property type="match status" value="1"/>
</dbReference>
<sequence>MKYSLGVVLSGGSVRGSAHVGFLERLKEIGKTPDIISGASAGAMIGAFYAAGKTSDEIMEFFRNTPLFRYNSFNPLKPGIFDTEKYKSIFRDFIPETFEELNIPLVIATTNLEKGEAEYFSSGDLYTPLLASCAIPFVFAPIEINGYLHVDGGVLDNFPVEQLVGKCDHIIGSFLGCTRPVERKDVNSKLKITSRSNELLMYAASKLKFSLTDQTLEHPLQDYGYFDQKKMDEICKIGYDFCLKELHADLIID</sequence>
<dbReference type="GO" id="GO:0016042">
    <property type="term" value="P:lipid catabolic process"/>
    <property type="evidence" value="ECO:0007669"/>
    <property type="project" value="UniProtKB-UniRule"/>
</dbReference>
<feature type="short sequence motif" description="DGA/G" evidence="4">
    <location>
        <begin position="151"/>
        <end position="153"/>
    </location>
</feature>
<dbReference type="SUPFAM" id="SSF52151">
    <property type="entry name" value="FabD/lysophospholipase-like"/>
    <property type="match status" value="1"/>
</dbReference>
<dbReference type="RefSeq" id="WP_235290771.1">
    <property type="nucleotide sequence ID" value="NZ_BSOH01000007.1"/>
</dbReference>
<keyword evidence="1 4" id="KW-0378">Hydrolase</keyword>
<feature type="active site" description="Proton acceptor" evidence="4">
    <location>
        <position position="151"/>
    </location>
</feature>
<evidence type="ECO:0000313" key="7">
    <source>
        <dbReference type="Proteomes" id="UP001156666"/>
    </source>
</evidence>
<dbReference type="InterPro" id="IPR002641">
    <property type="entry name" value="PNPLA_dom"/>
</dbReference>
<dbReference type="InterPro" id="IPR016035">
    <property type="entry name" value="Acyl_Trfase/lysoPLipase"/>
</dbReference>
<evidence type="ECO:0000256" key="3">
    <source>
        <dbReference type="ARBA" id="ARBA00023098"/>
    </source>
</evidence>
<comment type="caution">
    <text evidence="4">Lacks conserved residue(s) required for the propagation of feature annotation.</text>
</comment>
<keyword evidence="2 4" id="KW-0442">Lipid degradation</keyword>
<dbReference type="PANTHER" id="PTHR14226:SF78">
    <property type="entry name" value="SLR0060 PROTEIN"/>
    <property type="match status" value="1"/>
</dbReference>
<dbReference type="GO" id="GO:0016787">
    <property type="term" value="F:hydrolase activity"/>
    <property type="evidence" value="ECO:0007669"/>
    <property type="project" value="UniProtKB-UniRule"/>
</dbReference>
<dbReference type="InterPro" id="IPR050301">
    <property type="entry name" value="NTE"/>
</dbReference>
<evidence type="ECO:0000313" key="6">
    <source>
        <dbReference type="EMBL" id="GLR17050.1"/>
    </source>
</evidence>
<feature type="domain" description="PNPLA" evidence="5">
    <location>
        <begin position="7"/>
        <end position="164"/>
    </location>
</feature>
<dbReference type="EMBL" id="BSOH01000007">
    <property type="protein sequence ID" value="GLR17050.1"/>
    <property type="molecule type" value="Genomic_DNA"/>
</dbReference>
<organism evidence="6 7">
    <name type="scientific">Portibacter lacus</name>
    <dbReference type="NCBI Taxonomy" id="1099794"/>
    <lineage>
        <taxon>Bacteria</taxon>
        <taxon>Pseudomonadati</taxon>
        <taxon>Bacteroidota</taxon>
        <taxon>Saprospiria</taxon>
        <taxon>Saprospirales</taxon>
        <taxon>Haliscomenobacteraceae</taxon>
        <taxon>Portibacter</taxon>
    </lineage>
</organism>
<gene>
    <name evidence="6" type="ORF">GCM10007940_16650</name>
</gene>
<evidence type="ECO:0000259" key="5">
    <source>
        <dbReference type="PROSITE" id="PS51635"/>
    </source>
</evidence>
<evidence type="ECO:0000256" key="1">
    <source>
        <dbReference type="ARBA" id="ARBA00022801"/>
    </source>
</evidence>
<dbReference type="CDD" id="cd07205">
    <property type="entry name" value="Pat_PNPLA6_PNPLA7_NTE1_like"/>
    <property type="match status" value="1"/>
</dbReference>
<accession>A0AA37SNS1</accession>
<keyword evidence="3 4" id="KW-0443">Lipid metabolism</keyword>
<evidence type="ECO:0000256" key="2">
    <source>
        <dbReference type="ARBA" id="ARBA00022963"/>
    </source>
</evidence>
<dbReference type="Pfam" id="PF01734">
    <property type="entry name" value="Patatin"/>
    <property type="match status" value="1"/>
</dbReference>
<evidence type="ECO:0000256" key="4">
    <source>
        <dbReference type="PROSITE-ProRule" id="PRU01161"/>
    </source>
</evidence>
<reference evidence="6" key="2">
    <citation type="submission" date="2023-01" db="EMBL/GenBank/DDBJ databases">
        <title>Draft genome sequence of Portibacter lacus strain NBRC 108769.</title>
        <authorList>
            <person name="Sun Q."/>
            <person name="Mori K."/>
        </authorList>
    </citation>
    <scope>NUCLEOTIDE SEQUENCE</scope>
    <source>
        <strain evidence="6">NBRC 108769</strain>
    </source>
</reference>
<reference evidence="6" key="1">
    <citation type="journal article" date="2014" name="Int. J. Syst. Evol. Microbiol.">
        <title>Complete genome sequence of Corynebacterium casei LMG S-19264T (=DSM 44701T), isolated from a smear-ripened cheese.</title>
        <authorList>
            <consortium name="US DOE Joint Genome Institute (JGI-PGF)"/>
            <person name="Walter F."/>
            <person name="Albersmeier A."/>
            <person name="Kalinowski J."/>
            <person name="Ruckert C."/>
        </authorList>
    </citation>
    <scope>NUCLEOTIDE SEQUENCE</scope>
    <source>
        <strain evidence="6">NBRC 108769</strain>
    </source>
</reference>
<dbReference type="AlphaFoldDB" id="A0AA37SNS1"/>
<dbReference type="PANTHER" id="PTHR14226">
    <property type="entry name" value="NEUROPATHY TARGET ESTERASE/SWISS CHEESE D.MELANOGASTER"/>
    <property type="match status" value="1"/>
</dbReference>
<proteinExistence type="predicted"/>
<feature type="active site" description="Nucleophile" evidence="4">
    <location>
        <position position="40"/>
    </location>
</feature>
<keyword evidence="7" id="KW-1185">Reference proteome</keyword>
<name>A0AA37SNS1_9BACT</name>
<comment type="caution">
    <text evidence="6">The sequence shown here is derived from an EMBL/GenBank/DDBJ whole genome shotgun (WGS) entry which is preliminary data.</text>
</comment>
<dbReference type="Proteomes" id="UP001156666">
    <property type="component" value="Unassembled WGS sequence"/>
</dbReference>